<evidence type="ECO:0000256" key="8">
    <source>
        <dbReference type="ARBA" id="ARBA00022603"/>
    </source>
</evidence>
<evidence type="ECO:0000256" key="10">
    <source>
        <dbReference type="ARBA" id="ARBA00022691"/>
    </source>
</evidence>
<evidence type="ECO:0000256" key="3">
    <source>
        <dbReference type="ARBA" id="ARBA00010324"/>
    </source>
</evidence>
<evidence type="ECO:0000256" key="1">
    <source>
        <dbReference type="ARBA" id="ARBA00003959"/>
    </source>
</evidence>
<dbReference type="PANTHER" id="PTHR42197">
    <property type="entry name" value="TRNA (CYTIDINE(56)-2'-O)-METHYLTRANSFERASE"/>
    <property type="match status" value="1"/>
</dbReference>
<evidence type="ECO:0000256" key="9">
    <source>
        <dbReference type="ARBA" id="ARBA00022679"/>
    </source>
</evidence>
<reference evidence="15" key="1">
    <citation type="submission" date="2014-11" db="EMBL/GenBank/DDBJ databases">
        <authorList>
            <person name="Zhu J."/>
            <person name="Qi W."/>
            <person name="Song R."/>
        </authorList>
    </citation>
    <scope>NUCLEOTIDE SEQUENCE</scope>
</reference>
<keyword evidence="9 14" id="KW-0808">Transferase</keyword>
<dbReference type="GO" id="GO:0005737">
    <property type="term" value="C:cytoplasm"/>
    <property type="evidence" value="ECO:0007669"/>
    <property type="project" value="UniProtKB-SubCell"/>
</dbReference>
<comment type="similarity">
    <text evidence="3 14">Belongs to the aTrm56 family.</text>
</comment>
<dbReference type="PIRSF" id="PIRSF016123">
    <property type="entry name" value="UCP016123"/>
    <property type="match status" value="1"/>
</dbReference>
<reference evidence="15" key="2">
    <citation type="journal article" date="2015" name="ISME J.">
        <title>A new class of marine Euryarchaeota group II from the Mediterranean deep chlorophyll maximum.</title>
        <authorList>
            <person name="Martin-Cuadrado A.B."/>
            <person name="Garcia-Heredia I."/>
            <person name="Molto A.G."/>
            <person name="Lopez-Ubeda R."/>
            <person name="Kimes N."/>
            <person name="Lopez-Garcia P."/>
            <person name="Moreira D."/>
            <person name="Rodriguez-Valera F."/>
        </authorList>
    </citation>
    <scope>NUCLEOTIDE SEQUENCE</scope>
</reference>
<dbReference type="InterPro" id="IPR002845">
    <property type="entry name" value="tRNA_mtfrase_aTrm56"/>
</dbReference>
<keyword evidence="11 14" id="KW-0819">tRNA processing</keyword>
<sequence length="175" mass="19871">MYFCHVLRMGHRPERDKRITSHVALTSRAFGAEKMYLHRSDSRVVSTVEDVVGKFGGDFTIESTDNPKKILREWKGKILHLTMFGLPIDDTIDEIKKIEEPILVVVGAEKVPPWVFEYSDFNIAIGSQPHSEVSALAIALSKLREDSYNQKFEGPIQVIPSGERRNMVDVSKIED</sequence>
<keyword evidence="7 14" id="KW-0963">Cytoplasm</keyword>
<evidence type="ECO:0000256" key="4">
    <source>
        <dbReference type="ARBA" id="ARBA00011738"/>
    </source>
</evidence>
<dbReference type="GO" id="GO:0002128">
    <property type="term" value="P:tRNA nucleoside ribose methylation"/>
    <property type="evidence" value="ECO:0007669"/>
    <property type="project" value="UniProtKB-UniRule"/>
</dbReference>
<comment type="function">
    <text evidence="1 14">Specifically catalyzes the AdoMet-dependent 2'-O-ribose methylation of cytidine at position 56 in tRNAs.</text>
</comment>
<proteinExistence type="inferred from homology"/>
<comment type="subcellular location">
    <subcellularLocation>
        <location evidence="2 14">Cytoplasm</location>
    </subcellularLocation>
</comment>
<dbReference type="AlphaFoldDB" id="A0A1B1TB84"/>
<name>A0A1B1TB84_9ARCH</name>
<dbReference type="GO" id="GO:0106059">
    <property type="term" value="F:tRNA (cytidine(56)-2'-O)-methyltransferase activity"/>
    <property type="evidence" value="ECO:0007669"/>
    <property type="project" value="UniProtKB-EC"/>
</dbReference>
<dbReference type="InterPro" id="IPR029026">
    <property type="entry name" value="tRNA_m1G_MTases_N"/>
</dbReference>
<comment type="caution">
    <text evidence="14">Lacks conserved residue(s) required for the propagation of feature annotation.</text>
</comment>
<organism evidence="15">
    <name type="scientific">uncultured Poseidoniia archaeon</name>
    <dbReference type="NCBI Taxonomy" id="1697135"/>
    <lineage>
        <taxon>Archaea</taxon>
        <taxon>Methanobacteriati</taxon>
        <taxon>Thermoplasmatota</taxon>
        <taxon>Candidatus Poseidoniia</taxon>
        <taxon>environmental samples</taxon>
    </lineage>
</organism>
<dbReference type="SUPFAM" id="SSF75217">
    <property type="entry name" value="alpha/beta knot"/>
    <property type="match status" value="1"/>
</dbReference>
<dbReference type="EMBL" id="KP211838">
    <property type="protein sequence ID" value="ANV79542.1"/>
    <property type="molecule type" value="Genomic_DNA"/>
</dbReference>
<comment type="catalytic activity">
    <reaction evidence="13 14">
        <text>cytidine(56) in tRNA + S-adenosyl-L-methionine = 2'-O-methylcytidine(56) in tRNA + S-adenosyl-L-homocysteine + H(+)</text>
        <dbReference type="Rhea" id="RHEA:42968"/>
        <dbReference type="Rhea" id="RHEA-COMP:10308"/>
        <dbReference type="Rhea" id="RHEA-COMP:10309"/>
        <dbReference type="ChEBI" id="CHEBI:15378"/>
        <dbReference type="ChEBI" id="CHEBI:57856"/>
        <dbReference type="ChEBI" id="CHEBI:59789"/>
        <dbReference type="ChEBI" id="CHEBI:74495"/>
        <dbReference type="ChEBI" id="CHEBI:82748"/>
        <dbReference type="EC" id="2.1.1.206"/>
    </reaction>
</comment>
<feature type="binding site" evidence="14">
    <location>
        <position position="81"/>
    </location>
    <ligand>
        <name>S-adenosyl-L-methionine</name>
        <dbReference type="ChEBI" id="CHEBI:59789"/>
    </ligand>
</feature>
<accession>A0A1B1TB84</accession>
<evidence type="ECO:0000313" key="15">
    <source>
        <dbReference type="EMBL" id="ANV79542.1"/>
    </source>
</evidence>
<evidence type="ECO:0000256" key="5">
    <source>
        <dbReference type="ARBA" id="ARBA00012624"/>
    </source>
</evidence>
<feature type="binding site" evidence="14">
    <location>
        <begin position="107"/>
        <end position="111"/>
    </location>
    <ligand>
        <name>S-adenosyl-L-methionine</name>
        <dbReference type="ChEBI" id="CHEBI:59789"/>
    </ligand>
</feature>
<evidence type="ECO:0000256" key="7">
    <source>
        <dbReference type="ARBA" id="ARBA00022490"/>
    </source>
</evidence>
<evidence type="ECO:0000256" key="12">
    <source>
        <dbReference type="ARBA" id="ARBA00029826"/>
    </source>
</evidence>
<evidence type="ECO:0000256" key="14">
    <source>
        <dbReference type="HAMAP-Rule" id="MF_00077"/>
    </source>
</evidence>
<keyword evidence="10 14" id="KW-0949">S-adenosyl-L-methionine</keyword>
<evidence type="ECO:0000256" key="11">
    <source>
        <dbReference type="ARBA" id="ARBA00022694"/>
    </source>
</evidence>
<evidence type="ECO:0000256" key="2">
    <source>
        <dbReference type="ARBA" id="ARBA00004496"/>
    </source>
</evidence>
<dbReference type="Pfam" id="PF01994">
    <property type="entry name" value="Trm56"/>
    <property type="match status" value="1"/>
</dbReference>
<dbReference type="HAMAP" id="MF_00077">
    <property type="entry name" value="tRNA_methyltr_aTrm56"/>
    <property type="match status" value="1"/>
</dbReference>
<evidence type="ECO:0000256" key="6">
    <source>
        <dbReference type="ARBA" id="ARBA00013709"/>
    </source>
</evidence>
<protein>
    <recommendedName>
        <fullName evidence="6 14">tRNA (cytidine(56)-2'-O)-methyltransferase</fullName>
        <ecNumber evidence="5 14">2.1.1.206</ecNumber>
    </recommendedName>
    <alternativeName>
        <fullName evidence="12 14">tRNA ribose 2'-O-methyltransferase aTrm56</fullName>
    </alternativeName>
</protein>
<dbReference type="EC" id="2.1.1.206" evidence="5 14"/>
<keyword evidence="8 14" id="KW-0489">Methyltransferase</keyword>
<dbReference type="InterPro" id="IPR029028">
    <property type="entry name" value="Alpha/beta_knot_MTases"/>
</dbReference>
<dbReference type="PANTHER" id="PTHR42197:SF1">
    <property type="entry name" value="TRNA (CYTIDINE(56)-2'-O)-METHYLTRANSFERASE"/>
    <property type="match status" value="1"/>
</dbReference>
<comment type="subunit">
    <text evidence="4 14">Homodimer.</text>
</comment>
<dbReference type="Gene3D" id="3.40.1280.10">
    <property type="match status" value="1"/>
</dbReference>
<evidence type="ECO:0000256" key="13">
    <source>
        <dbReference type="ARBA" id="ARBA00047792"/>
    </source>
</evidence>